<evidence type="ECO:0000313" key="2">
    <source>
        <dbReference type="EMBL" id="RXU87399.1"/>
    </source>
</evidence>
<protein>
    <submittedName>
        <fullName evidence="2">DUF3789 domain-containing protein</fullName>
    </submittedName>
</protein>
<dbReference type="EMBL" id="PJVH01000024">
    <property type="protein sequence ID" value="RXU87399.1"/>
    <property type="molecule type" value="Genomic_DNA"/>
</dbReference>
<dbReference type="Proteomes" id="UP000289562">
    <property type="component" value="Unassembled WGS sequence"/>
</dbReference>
<keyword evidence="1" id="KW-1133">Transmembrane helix</keyword>
<gene>
    <name evidence="2" type="ORF">CYQ77_08680</name>
</gene>
<feature type="transmembrane region" description="Helical" evidence="1">
    <location>
        <begin position="6"/>
        <end position="24"/>
    </location>
</feature>
<evidence type="ECO:0000256" key="1">
    <source>
        <dbReference type="SAM" id="Phobius"/>
    </source>
</evidence>
<sequence length="34" mass="3679">MLFCTGLFVGAMFGIGIMALLVAGKQEDQQFGRE</sequence>
<accession>A0AB37I4H6</accession>
<proteinExistence type="predicted"/>
<dbReference type="RefSeq" id="WP_104889510.1">
    <property type="nucleotide sequence ID" value="NZ_JAKJOI010000191.1"/>
</dbReference>
<keyword evidence="1" id="KW-0472">Membrane</keyword>
<reference evidence="2 3" key="1">
    <citation type="submission" date="2017-12" db="EMBL/GenBank/DDBJ databases">
        <title>A pool of 800 enterococci isolated from chicken carcass rinse samples from New Zealand.</title>
        <authorList>
            <person name="Zhang J."/>
            <person name="Rogers L."/>
            <person name="Midwinter A."/>
            <person name="French N."/>
        </authorList>
    </citation>
    <scope>NUCLEOTIDE SEQUENCE [LARGE SCALE GENOMIC DNA]</scope>
    <source>
        <strain evidence="2 3">EN697</strain>
    </source>
</reference>
<organism evidence="2 3">
    <name type="scientific">Enterococcus faecium</name>
    <name type="common">Streptococcus faecium</name>
    <dbReference type="NCBI Taxonomy" id="1352"/>
    <lineage>
        <taxon>Bacteria</taxon>
        <taxon>Bacillati</taxon>
        <taxon>Bacillota</taxon>
        <taxon>Bacilli</taxon>
        <taxon>Lactobacillales</taxon>
        <taxon>Enterococcaceae</taxon>
        <taxon>Enterococcus</taxon>
    </lineage>
</organism>
<dbReference type="AlphaFoldDB" id="A0AB37I4H6"/>
<keyword evidence="1" id="KW-0812">Transmembrane</keyword>
<name>A0AB37I4H6_ENTFC</name>
<comment type="caution">
    <text evidence="2">The sequence shown here is derived from an EMBL/GenBank/DDBJ whole genome shotgun (WGS) entry which is preliminary data.</text>
</comment>
<evidence type="ECO:0000313" key="3">
    <source>
        <dbReference type="Proteomes" id="UP000289562"/>
    </source>
</evidence>